<dbReference type="EMBL" id="JBHUME010000005">
    <property type="protein sequence ID" value="MFD2611729.1"/>
    <property type="molecule type" value="Genomic_DNA"/>
</dbReference>
<gene>
    <name evidence="5" type="ORF">ACFSUF_04755</name>
</gene>
<dbReference type="Pfam" id="PF04616">
    <property type="entry name" value="Glyco_hydro_43"/>
    <property type="match status" value="1"/>
</dbReference>
<evidence type="ECO:0000256" key="2">
    <source>
        <dbReference type="ARBA" id="ARBA00022729"/>
    </source>
</evidence>
<dbReference type="PANTHER" id="PTHR43817">
    <property type="entry name" value="GLYCOSYL HYDROLASE"/>
    <property type="match status" value="1"/>
</dbReference>
<organism evidence="5 6">
    <name type="scientific">Paenibacillus gansuensis</name>
    <dbReference type="NCBI Taxonomy" id="306542"/>
    <lineage>
        <taxon>Bacteria</taxon>
        <taxon>Bacillati</taxon>
        <taxon>Bacillota</taxon>
        <taxon>Bacilli</taxon>
        <taxon>Bacillales</taxon>
        <taxon>Paenibacillaceae</taxon>
        <taxon>Paenibacillus</taxon>
    </lineage>
</organism>
<proteinExistence type="inferred from homology"/>
<keyword evidence="4" id="KW-0326">Glycosidase</keyword>
<dbReference type="Gene3D" id="2.60.120.560">
    <property type="entry name" value="Exo-inulinase, domain 1"/>
    <property type="match status" value="1"/>
</dbReference>
<protein>
    <submittedName>
        <fullName evidence="5">Glycoside hydrolase family 43 protein</fullName>
    </submittedName>
</protein>
<keyword evidence="3 5" id="KW-0378">Hydrolase</keyword>
<keyword evidence="2" id="KW-0732">Signal</keyword>
<dbReference type="SUPFAM" id="SSF75005">
    <property type="entry name" value="Arabinanase/levansucrase/invertase"/>
    <property type="match status" value="1"/>
</dbReference>
<comment type="caution">
    <text evidence="5">The sequence shown here is derived from an EMBL/GenBank/DDBJ whole genome shotgun (WGS) entry which is preliminary data.</text>
</comment>
<evidence type="ECO:0000256" key="4">
    <source>
        <dbReference type="ARBA" id="ARBA00023295"/>
    </source>
</evidence>
<keyword evidence="6" id="KW-1185">Reference proteome</keyword>
<evidence type="ECO:0000256" key="1">
    <source>
        <dbReference type="ARBA" id="ARBA00009865"/>
    </source>
</evidence>
<name>A0ABW5P9J4_9BACL</name>
<evidence type="ECO:0000313" key="6">
    <source>
        <dbReference type="Proteomes" id="UP001597541"/>
    </source>
</evidence>
<accession>A0ABW5P9J4</accession>
<sequence>MKSYVNPLRIEIGDRARSFKDVPYQYNPDPYILKYNGRYYAYATAAAGVTVMQSEDLVSWTHGGFAFTYSGEFDYWAPAVFYDNGKFYMYYSSREGQQEDVHYEFMKAAVSDTPEGPFVYAKTLFEFFTIDAHVVRDAQGELYLFYSTNETVGTDRERPGTVILADRLIDPLTPEGNPRLVVKPTIDEEIYEENRFGDGRDWHTIEGAFYLKRRDRHYVMYSGNAFTRPTYYIGYSSAQDKPGAGLSELDWMKYPDEDTFRPLLMKNEEVSGVGHNSVAKAPNNVDDWVIYHGRFADVGPGPVDTELRQMRMDPLVWLGERMFVPGPTSTEQPAPALPSFADSFARSDQAGLGGGWETAGGEFALEGREAVQLSRIGRAAALVPGTYDCALFEANLRWLPNHMGGLYGIIAAYLDEANYTEVLLDRGKRTISAVETVNGVRRTAASAQVHPRFRFEAYHQLLLRKSGAQYAVELDGVRALSFRSRHSGGRLGVCTHSTAIRFAGIAVTRHLAMEAGNAEAAMSSIAAEQGSWTLEGDTLSGEPTGGAAALTLRKPEGMGGAAVRFDVSVKRSSAPSAELAIRLDGLADAQRIKLPHRKDAVTEHTVTILHTEGFLQIRLNEEVLFRGDCAGELVSISLTSEGRYAVSALEWTGQ</sequence>
<dbReference type="RefSeq" id="WP_377600646.1">
    <property type="nucleotide sequence ID" value="NZ_JBHUME010000005.1"/>
</dbReference>
<dbReference type="InterPro" id="IPR023296">
    <property type="entry name" value="Glyco_hydro_beta-prop_sf"/>
</dbReference>
<dbReference type="GO" id="GO:0016787">
    <property type="term" value="F:hydrolase activity"/>
    <property type="evidence" value="ECO:0007669"/>
    <property type="project" value="UniProtKB-KW"/>
</dbReference>
<evidence type="ECO:0000256" key="3">
    <source>
        <dbReference type="ARBA" id="ARBA00022801"/>
    </source>
</evidence>
<dbReference type="PANTHER" id="PTHR43817:SF1">
    <property type="entry name" value="HYDROLASE, FAMILY 43, PUTATIVE (AFU_ORTHOLOGUE AFUA_3G01660)-RELATED"/>
    <property type="match status" value="1"/>
</dbReference>
<dbReference type="Proteomes" id="UP001597541">
    <property type="component" value="Unassembled WGS sequence"/>
</dbReference>
<dbReference type="CDD" id="cd08991">
    <property type="entry name" value="GH43_HoAraf43-like"/>
    <property type="match status" value="1"/>
</dbReference>
<dbReference type="InterPro" id="IPR006710">
    <property type="entry name" value="Glyco_hydro_43"/>
</dbReference>
<dbReference type="Gene3D" id="2.115.10.20">
    <property type="entry name" value="Glycosyl hydrolase domain, family 43"/>
    <property type="match status" value="1"/>
</dbReference>
<reference evidence="6" key="1">
    <citation type="journal article" date="2019" name="Int. J. Syst. Evol. Microbiol.">
        <title>The Global Catalogue of Microorganisms (GCM) 10K type strain sequencing project: providing services to taxonomists for standard genome sequencing and annotation.</title>
        <authorList>
            <consortium name="The Broad Institute Genomics Platform"/>
            <consortium name="The Broad Institute Genome Sequencing Center for Infectious Disease"/>
            <person name="Wu L."/>
            <person name="Ma J."/>
        </authorList>
    </citation>
    <scope>NUCLEOTIDE SEQUENCE [LARGE SCALE GENOMIC DNA]</scope>
    <source>
        <strain evidence="6">KCTC 3950</strain>
    </source>
</reference>
<comment type="similarity">
    <text evidence="1">Belongs to the glycosyl hydrolase 43 family.</text>
</comment>
<evidence type="ECO:0000313" key="5">
    <source>
        <dbReference type="EMBL" id="MFD2611729.1"/>
    </source>
</evidence>